<gene>
    <name evidence="9" type="primary">glpG</name>
    <name evidence="9" type="ORF">PAA8504_01594</name>
</gene>
<evidence type="ECO:0000256" key="7">
    <source>
        <dbReference type="SAM" id="Phobius"/>
    </source>
</evidence>
<feature type="domain" description="Peptidase S54 rhomboid" evidence="8">
    <location>
        <begin position="55"/>
        <end position="203"/>
    </location>
</feature>
<evidence type="ECO:0000256" key="1">
    <source>
        <dbReference type="ARBA" id="ARBA00004141"/>
    </source>
</evidence>
<evidence type="ECO:0000313" key="10">
    <source>
        <dbReference type="Proteomes" id="UP000244912"/>
    </source>
</evidence>
<dbReference type="Gene3D" id="1.20.1540.10">
    <property type="entry name" value="Rhomboid-like"/>
    <property type="match status" value="1"/>
</dbReference>
<keyword evidence="10" id="KW-1185">Reference proteome</keyword>
<sequence length="240" mass="26275">MFPIRDHNPSRKTPYVTYALIAVNIAVFILTAPYLDNPYFLADWALIPALFAPSTYITSQFLHGGILHLAGNMWFLWLFGDNLEDRMGRLTYLGFYLASGVAAGLGQAFSDPGSTIPMVGASGAIAGVMGGYLLLFPKARVDVLVIFLIFFRIFAIPAWIVLGIWFAIQIVSGASAPANMGGVAYWAHAGGFLAGLCLTFPLFLRLGGPVFWNRTHGAPPYPEADYRWRRSPIPSAGRRK</sequence>
<keyword evidence="3 7" id="KW-0812">Transmembrane</keyword>
<feature type="transmembrane region" description="Helical" evidence="7">
    <location>
        <begin position="183"/>
        <end position="204"/>
    </location>
</feature>
<protein>
    <submittedName>
        <fullName evidence="9">Rhomboid protease GlpG</fullName>
        <ecNumber evidence="9">3.4.21.105</ecNumber>
    </submittedName>
</protein>
<dbReference type="GO" id="GO:0006508">
    <property type="term" value="P:proteolysis"/>
    <property type="evidence" value="ECO:0007669"/>
    <property type="project" value="UniProtKB-KW"/>
</dbReference>
<reference evidence="9 10" key="1">
    <citation type="submission" date="2018-03" db="EMBL/GenBank/DDBJ databases">
        <authorList>
            <person name="Keele B.F."/>
        </authorList>
    </citation>
    <scope>NUCLEOTIDE SEQUENCE [LARGE SCALE GENOMIC DNA]</scope>
    <source>
        <strain evidence="9 10">CECT 8504</strain>
    </source>
</reference>
<evidence type="ECO:0000313" key="9">
    <source>
        <dbReference type="EMBL" id="SPJ23779.1"/>
    </source>
</evidence>
<dbReference type="FunFam" id="1.20.1540.10:FF:000027">
    <property type="entry name" value="Rhomboid family intramembrane serine protease"/>
    <property type="match status" value="1"/>
</dbReference>
<evidence type="ECO:0000256" key="6">
    <source>
        <dbReference type="ARBA" id="ARBA00023136"/>
    </source>
</evidence>
<dbReference type="SUPFAM" id="SSF144091">
    <property type="entry name" value="Rhomboid-like"/>
    <property type="match status" value="1"/>
</dbReference>
<dbReference type="Proteomes" id="UP000244912">
    <property type="component" value="Unassembled WGS sequence"/>
</dbReference>
<dbReference type="InterPro" id="IPR022764">
    <property type="entry name" value="Peptidase_S54_rhomboid_dom"/>
</dbReference>
<feature type="transmembrane region" description="Helical" evidence="7">
    <location>
        <begin position="55"/>
        <end position="78"/>
    </location>
</feature>
<keyword evidence="4 9" id="KW-0378">Hydrolase</keyword>
<evidence type="ECO:0000256" key="4">
    <source>
        <dbReference type="ARBA" id="ARBA00022801"/>
    </source>
</evidence>
<name>A0A2R8BUD7_9RHOB</name>
<feature type="transmembrane region" description="Helical" evidence="7">
    <location>
        <begin position="90"/>
        <end position="109"/>
    </location>
</feature>
<proteinExistence type="inferred from homology"/>
<evidence type="ECO:0000259" key="8">
    <source>
        <dbReference type="Pfam" id="PF01694"/>
    </source>
</evidence>
<dbReference type="RefSeq" id="WP_108893645.1">
    <property type="nucleotide sequence ID" value="NZ_ONZF01000003.1"/>
</dbReference>
<dbReference type="InterPro" id="IPR035952">
    <property type="entry name" value="Rhomboid-like_sf"/>
</dbReference>
<evidence type="ECO:0000256" key="3">
    <source>
        <dbReference type="ARBA" id="ARBA00022692"/>
    </source>
</evidence>
<dbReference type="GO" id="GO:0016020">
    <property type="term" value="C:membrane"/>
    <property type="evidence" value="ECO:0007669"/>
    <property type="project" value="UniProtKB-SubCell"/>
</dbReference>
<feature type="transmembrane region" description="Helical" evidence="7">
    <location>
        <begin position="15"/>
        <end position="35"/>
    </location>
</feature>
<comment type="subcellular location">
    <subcellularLocation>
        <location evidence="1">Membrane</location>
        <topology evidence="1">Multi-pass membrane protein</topology>
    </subcellularLocation>
</comment>
<dbReference type="EC" id="3.4.21.105" evidence="9"/>
<dbReference type="EMBL" id="ONZF01000003">
    <property type="protein sequence ID" value="SPJ23779.1"/>
    <property type="molecule type" value="Genomic_DNA"/>
</dbReference>
<dbReference type="Pfam" id="PF01694">
    <property type="entry name" value="Rhomboid"/>
    <property type="match status" value="1"/>
</dbReference>
<keyword evidence="9" id="KW-0645">Protease</keyword>
<feature type="transmembrane region" description="Helical" evidence="7">
    <location>
        <begin position="115"/>
        <end position="136"/>
    </location>
</feature>
<keyword evidence="5 7" id="KW-1133">Transmembrane helix</keyword>
<dbReference type="InterPro" id="IPR050925">
    <property type="entry name" value="Rhomboid_protease_S54"/>
</dbReference>
<dbReference type="PANTHER" id="PTHR43731:SF14">
    <property type="entry name" value="PRESENILIN-ASSOCIATED RHOMBOID-LIKE PROTEIN, MITOCHONDRIAL"/>
    <property type="match status" value="1"/>
</dbReference>
<evidence type="ECO:0000256" key="5">
    <source>
        <dbReference type="ARBA" id="ARBA00022989"/>
    </source>
</evidence>
<feature type="transmembrane region" description="Helical" evidence="7">
    <location>
        <begin position="143"/>
        <end position="171"/>
    </location>
</feature>
<dbReference type="OrthoDB" id="9813074at2"/>
<comment type="similarity">
    <text evidence="2">Belongs to the peptidase S54 family.</text>
</comment>
<evidence type="ECO:0000256" key="2">
    <source>
        <dbReference type="ARBA" id="ARBA00009045"/>
    </source>
</evidence>
<dbReference type="AlphaFoldDB" id="A0A2R8BUD7"/>
<dbReference type="GO" id="GO:0004252">
    <property type="term" value="F:serine-type endopeptidase activity"/>
    <property type="evidence" value="ECO:0007669"/>
    <property type="project" value="InterPro"/>
</dbReference>
<organism evidence="9 10">
    <name type="scientific">Palleronia abyssalis</name>
    <dbReference type="NCBI Taxonomy" id="1501240"/>
    <lineage>
        <taxon>Bacteria</taxon>
        <taxon>Pseudomonadati</taxon>
        <taxon>Pseudomonadota</taxon>
        <taxon>Alphaproteobacteria</taxon>
        <taxon>Rhodobacterales</taxon>
        <taxon>Roseobacteraceae</taxon>
        <taxon>Palleronia</taxon>
    </lineage>
</organism>
<keyword evidence="6 7" id="KW-0472">Membrane</keyword>
<accession>A0A2R8BUD7</accession>
<dbReference type="PANTHER" id="PTHR43731">
    <property type="entry name" value="RHOMBOID PROTEASE"/>
    <property type="match status" value="1"/>
</dbReference>